<evidence type="ECO:0000313" key="3">
    <source>
        <dbReference type="Proteomes" id="UP000606974"/>
    </source>
</evidence>
<dbReference type="EMBL" id="JAACFV010000056">
    <property type="protein sequence ID" value="KAF7508256.1"/>
    <property type="molecule type" value="Genomic_DNA"/>
</dbReference>
<name>A0A8H7E662_9EURO</name>
<dbReference type="AlphaFoldDB" id="A0A8H7E662"/>
<keyword evidence="3" id="KW-1185">Reference proteome</keyword>
<dbReference type="Proteomes" id="UP000606974">
    <property type="component" value="Unassembled WGS sequence"/>
</dbReference>
<organism evidence="2 3">
    <name type="scientific">Endocarpon pusillum</name>
    <dbReference type="NCBI Taxonomy" id="364733"/>
    <lineage>
        <taxon>Eukaryota</taxon>
        <taxon>Fungi</taxon>
        <taxon>Dikarya</taxon>
        <taxon>Ascomycota</taxon>
        <taxon>Pezizomycotina</taxon>
        <taxon>Eurotiomycetes</taxon>
        <taxon>Chaetothyriomycetidae</taxon>
        <taxon>Verrucariales</taxon>
        <taxon>Verrucariaceae</taxon>
        <taxon>Endocarpon</taxon>
    </lineage>
</organism>
<protein>
    <submittedName>
        <fullName evidence="2">Uncharacterized protein</fullName>
    </submittedName>
</protein>
<feature type="region of interest" description="Disordered" evidence="1">
    <location>
        <begin position="1"/>
        <end position="20"/>
    </location>
</feature>
<evidence type="ECO:0000313" key="2">
    <source>
        <dbReference type="EMBL" id="KAF7508256.1"/>
    </source>
</evidence>
<accession>A0A8H7E662</accession>
<sequence length="63" mass="6920">MYALDGDARGDRARDDIESKKELKVSWMCNTTWGAGQVYHAAEDDQERSSAGSNNDHGSTEVS</sequence>
<feature type="region of interest" description="Disordered" evidence="1">
    <location>
        <begin position="40"/>
        <end position="63"/>
    </location>
</feature>
<feature type="compositionally biased region" description="Polar residues" evidence="1">
    <location>
        <begin position="49"/>
        <end position="63"/>
    </location>
</feature>
<gene>
    <name evidence="2" type="ORF">GJ744_009401</name>
</gene>
<reference evidence="2" key="1">
    <citation type="submission" date="2020-02" db="EMBL/GenBank/DDBJ databases">
        <authorList>
            <person name="Palmer J.M."/>
        </authorList>
    </citation>
    <scope>NUCLEOTIDE SEQUENCE</scope>
    <source>
        <strain evidence="2">EPUS1.4</strain>
        <tissue evidence="2">Thallus</tissue>
    </source>
</reference>
<evidence type="ECO:0000256" key="1">
    <source>
        <dbReference type="SAM" id="MobiDB-lite"/>
    </source>
</evidence>
<proteinExistence type="predicted"/>
<comment type="caution">
    <text evidence="2">The sequence shown here is derived from an EMBL/GenBank/DDBJ whole genome shotgun (WGS) entry which is preliminary data.</text>
</comment>